<dbReference type="GO" id="GO:0002949">
    <property type="term" value="P:tRNA threonylcarbamoyladenosine modification"/>
    <property type="evidence" value="ECO:0007669"/>
    <property type="project" value="InterPro"/>
</dbReference>
<accession>A0A8J3CZN8</accession>
<dbReference type="AlphaFoldDB" id="A0A8J3CZN8"/>
<gene>
    <name evidence="2" type="ORF">GCM10008106_37220</name>
</gene>
<evidence type="ECO:0000313" key="2">
    <source>
        <dbReference type="EMBL" id="GHB53241.1"/>
    </source>
</evidence>
<dbReference type="CDD" id="cd24032">
    <property type="entry name" value="ASKHA_NBD_TsaB"/>
    <property type="match status" value="1"/>
</dbReference>
<reference evidence="2" key="1">
    <citation type="journal article" date="2014" name="Int. J. Syst. Evol. Microbiol.">
        <title>Complete genome sequence of Corynebacterium casei LMG S-19264T (=DSM 44701T), isolated from a smear-ripened cheese.</title>
        <authorList>
            <consortium name="US DOE Joint Genome Institute (JGI-PGF)"/>
            <person name="Walter F."/>
            <person name="Albersmeier A."/>
            <person name="Kalinowski J."/>
            <person name="Ruckert C."/>
        </authorList>
    </citation>
    <scope>NUCLEOTIDE SEQUENCE</scope>
    <source>
        <strain evidence="2">KCTC 23224</strain>
    </source>
</reference>
<dbReference type="InterPro" id="IPR022496">
    <property type="entry name" value="T6A_TsaB"/>
</dbReference>
<comment type="caution">
    <text evidence="2">The sequence shown here is derived from an EMBL/GenBank/DDBJ whole genome shotgun (WGS) entry which is preliminary data.</text>
</comment>
<dbReference type="SUPFAM" id="SSF53067">
    <property type="entry name" value="Actin-like ATPase domain"/>
    <property type="match status" value="2"/>
</dbReference>
<dbReference type="InterPro" id="IPR000905">
    <property type="entry name" value="Gcp-like_dom"/>
</dbReference>
<dbReference type="GO" id="GO:0005829">
    <property type="term" value="C:cytosol"/>
    <property type="evidence" value="ECO:0007669"/>
    <property type="project" value="TreeGrafter"/>
</dbReference>
<keyword evidence="3" id="KW-1185">Reference proteome</keyword>
<evidence type="ECO:0000259" key="1">
    <source>
        <dbReference type="Pfam" id="PF00814"/>
    </source>
</evidence>
<sequence length="230" mass="25561">MALILSIETATQVCSVAIHKDGACLNILESNQENAHARQLMLSIEQLLKLENITSSQLDAIAVSTGPGSYTGLRIGVSVAKGLAFALDKPVIAVDTLQALAQRAKPYIADENTWIVPMIDARRMEVYTAVLDPNMNLVEEVHPLILEETSFQQYLEQGEVHFLGDGSSKFQELIQHPNARFHVEQNSAASIGVLAYEKFLRQDFADLAYFEPNYLKEFRVLASKKNPLFL</sequence>
<dbReference type="PANTHER" id="PTHR11735">
    <property type="entry name" value="TRNA N6-ADENOSINE THREONYLCARBAMOYLTRANSFERASE"/>
    <property type="match status" value="1"/>
</dbReference>
<dbReference type="Proteomes" id="UP000642809">
    <property type="component" value="Unassembled WGS sequence"/>
</dbReference>
<dbReference type="Pfam" id="PF00814">
    <property type="entry name" value="TsaD"/>
    <property type="match status" value="1"/>
</dbReference>
<reference evidence="2" key="2">
    <citation type="submission" date="2020-09" db="EMBL/GenBank/DDBJ databases">
        <authorList>
            <person name="Sun Q."/>
            <person name="Kim S."/>
        </authorList>
    </citation>
    <scope>NUCLEOTIDE SEQUENCE</scope>
    <source>
        <strain evidence="2">KCTC 23224</strain>
    </source>
</reference>
<dbReference type="NCBIfam" id="TIGR03725">
    <property type="entry name" value="T6A_YeaZ"/>
    <property type="match status" value="1"/>
</dbReference>
<dbReference type="InterPro" id="IPR043129">
    <property type="entry name" value="ATPase_NBD"/>
</dbReference>
<organism evidence="2 3">
    <name type="scientific">Mongoliitalea lutea</name>
    <dbReference type="NCBI Taxonomy" id="849756"/>
    <lineage>
        <taxon>Bacteria</taxon>
        <taxon>Pseudomonadati</taxon>
        <taxon>Bacteroidota</taxon>
        <taxon>Cytophagia</taxon>
        <taxon>Cytophagales</taxon>
        <taxon>Cyclobacteriaceae</taxon>
        <taxon>Mongoliitalea</taxon>
    </lineage>
</organism>
<evidence type="ECO:0000313" key="3">
    <source>
        <dbReference type="Proteomes" id="UP000642809"/>
    </source>
</evidence>
<dbReference type="PANTHER" id="PTHR11735:SF11">
    <property type="entry name" value="TRNA THREONYLCARBAMOYLADENOSINE BIOSYNTHESIS PROTEIN TSAB"/>
    <property type="match status" value="1"/>
</dbReference>
<dbReference type="EMBL" id="BMYF01000035">
    <property type="protein sequence ID" value="GHB53241.1"/>
    <property type="molecule type" value="Genomic_DNA"/>
</dbReference>
<proteinExistence type="predicted"/>
<protein>
    <submittedName>
        <fullName evidence="2">tRNA (Adenosine(37)-N6)-threonylcarbamoyltransferase complex dimerization subunit type 1 TsaB</fullName>
    </submittedName>
</protein>
<feature type="domain" description="Gcp-like" evidence="1">
    <location>
        <begin position="34"/>
        <end position="204"/>
    </location>
</feature>
<dbReference type="Gene3D" id="3.30.420.40">
    <property type="match status" value="2"/>
</dbReference>
<dbReference type="RefSeq" id="WP_189586607.1">
    <property type="nucleotide sequence ID" value="NZ_BMYF01000035.1"/>
</dbReference>
<name>A0A8J3CZN8_9BACT</name>